<gene>
    <name evidence="2" type="ORF">PCOS0759_LOCUS8610</name>
</gene>
<evidence type="ECO:0000313" key="2">
    <source>
        <dbReference type="EMBL" id="CAD9085356.1"/>
    </source>
</evidence>
<feature type="compositionally biased region" description="Low complexity" evidence="1">
    <location>
        <begin position="156"/>
        <end position="181"/>
    </location>
</feature>
<accession>A0A7S1KTG8</accession>
<feature type="region of interest" description="Disordered" evidence="1">
    <location>
        <begin position="438"/>
        <end position="471"/>
    </location>
</feature>
<sequence>MKRKGHPSEDFDTHHQPDLKRVRLDDEPNGGVHSQHHHTDQDAHGLHHQVDESVYQHFHANSYANSNPQYAMGYDYGNAFVATGDPNVSYQHDQQQQQYTAAVGASGVPHDENHENEVYHGLYSRANPQDSFTLSNLHSDADTSKRGMTEEQEWMQAHQQHQQHDQLSQQQSQLIATQQFQQQPGVAQQGVALPDATGFDPSFGQVASGYQYLAYMSNNGKYEPVLIFYDHDGQARIQPAPELHEHLQEAMQYQMPEETAYEVPDPAPSSKKKSSSSIDDNQEKASVAELAKRIGLLKNEHKEWRFRDQKRTLLLKLSTAHQHYIENSSLDEILLRRLPHKITPTEFAKRIWLLVFHTVVAEGNTPKFWDRVSDREYLENQLDEEFKSLRNPQFATEVYNSIMRHDCSVQEAINSVAFQLSQQDLTEQQALPQQMVGMYTNGGAPQRQEDGSDLAQPQLLPNTTTTTSIQQ</sequence>
<feature type="compositionally biased region" description="Basic and acidic residues" evidence="1">
    <location>
        <begin position="37"/>
        <end position="46"/>
    </location>
</feature>
<evidence type="ECO:0000256" key="1">
    <source>
        <dbReference type="SAM" id="MobiDB-lite"/>
    </source>
</evidence>
<feature type="region of interest" description="Disordered" evidence="1">
    <location>
        <begin position="130"/>
        <end position="181"/>
    </location>
</feature>
<feature type="compositionally biased region" description="Basic and acidic residues" evidence="1">
    <location>
        <begin position="1"/>
        <end position="26"/>
    </location>
</feature>
<proteinExistence type="predicted"/>
<reference evidence="2" key="1">
    <citation type="submission" date="2021-01" db="EMBL/GenBank/DDBJ databases">
        <authorList>
            <person name="Corre E."/>
            <person name="Pelletier E."/>
            <person name="Niang G."/>
            <person name="Scheremetjew M."/>
            <person name="Finn R."/>
            <person name="Kale V."/>
            <person name="Holt S."/>
            <person name="Cochrane G."/>
            <person name="Meng A."/>
            <person name="Brown T."/>
            <person name="Cohen L."/>
        </authorList>
    </citation>
    <scope>NUCLEOTIDE SEQUENCE</scope>
    <source>
        <strain evidence="2">WS</strain>
    </source>
</reference>
<feature type="compositionally biased region" description="Basic and acidic residues" evidence="1">
    <location>
        <begin position="139"/>
        <end position="149"/>
    </location>
</feature>
<name>A0A7S1KTG8_9EUKA</name>
<protein>
    <submittedName>
        <fullName evidence="2">Uncharacterized protein</fullName>
    </submittedName>
</protein>
<organism evidence="2">
    <name type="scientific">Percolomonas cosmopolitus</name>
    <dbReference type="NCBI Taxonomy" id="63605"/>
    <lineage>
        <taxon>Eukaryota</taxon>
        <taxon>Discoba</taxon>
        <taxon>Heterolobosea</taxon>
        <taxon>Tetramitia</taxon>
        <taxon>Eutetramitia</taxon>
        <taxon>Percolomonadidae</taxon>
        <taxon>Percolomonas</taxon>
    </lineage>
</organism>
<dbReference type="AlphaFoldDB" id="A0A7S1KTG8"/>
<feature type="region of interest" description="Disordered" evidence="1">
    <location>
        <begin position="1"/>
        <end position="46"/>
    </location>
</feature>
<feature type="region of interest" description="Disordered" evidence="1">
    <location>
        <begin position="259"/>
        <end position="284"/>
    </location>
</feature>
<dbReference type="EMBL" id="HBGD01010471">
    <property type="protein sequence ID" value="CAD9085356.1"/>
    <property type="molecule type" value="Transcribed_RNA"/>
</dbReference>